<feature type="compositionally biased region" description="Basic and acidic residues" evidence="1">
    <location>
        <begin position="802"/>
        <end position="813"/>
    </location>
</feature>
<dbReference type="Proteomes" id="UP001281761">
    <property type="component" value="Unassembled WGS sequence"/>
</dbReference>
<sequence length="869" mass="99696">MTTLQLSSRPSTSDSGQIDIRSRGEPTQRSATSRMPSDRPNLPPLFLKTSPLSGSAELRKSRYSQKYERTLNNQLMTFRDVLDSTPASTSISQRNIASLPPGIGSLKSDEEDLETMLVTQRLMEEVNFMLHPSTGGGFGWKTARAAQKIRSTPKVKRVLSTDRAQTSFDFVRPKSGFSNEWLDERDLEGQEQRRKKKQKVVRKTQTGLTDEEIADMRAEITKAREKRGKKPTIQKEGVFLTEAWSNSTVMVHLREVQEEDGILMSKRQPAMTERQPGMTERPGTTERAASSLTTRTFVNTPYAQSRQRSAMDTTRTQTTLSNKNTTRMIRARHRKAELDQKDDLERRRLGRILQQRQRQESGSTRGQYIVTARQKEVGRQWGVLTALLARVAVLSDGLQENRARGDICRRIVSVKRKAQADKEFERNEKIVDSWRRHVPIVMRLLNGVVVMRGAAERGEGSQIIRRVLFEMFLQNSFTTKATLYRMKIIRLQRMFRSFLVCRKAQIKALDLMWHAEEGILCFGDAPRDVSAARYPQFMIKTETEEKPRDFEAERAELRERYKEVGVIRRWIEGKSRRESVFLSPQAVRPDEPEKEKKQTFENPFDLPLDNPSDPAIQHIVSSFLALNDRQMKRKKTIVKSSHGSTRVSLGSTRTALGSTLRIAAPRSASGANTSRLGTTRTLEELEREESRAAEKERQQDHIRSLLLSSVAPKRKPVATKAAATETTRPFLIPEALRHPTLVRHASALLTLHLLRTVRVRGEAEKVGVEVNRLREEQEKAREARKRERQARQERREEIERIALDNARAEDKGSKNGKNRTRSRVQVEEDEQAVYERHAFRLFTQMRVLMRGLVLEAMIKRILQQRASES</sequence>
<feature type="region of interest" description="Disordered" evidence="1">
    <location>
        <begin position="582"/>
        <end position="611"/>
    </location>
</feature>
<feature type="compositionally biased region" description="Basic and acidic residues" evidence="1">
    <location>
        <begin position="588"/>
        <end position="599"/>
    </location>
</feature>
<feature type="region of interest" description="Disordered" evidence="1">
    <location>
        <begin position="1"/>
        <end position="59"/>
    </location>
</feature>
<feature type="compositionally biased region" description="Polar residues" evidence="1">
    <location>
        <begin position="1"/>
        <end position="16"/>
    </location>
</feature>
<feature type="region of interest" description="Disordered" evidence="1">
    <location>
        <begin position="802"/>
        <end position="827"/>
    </location>
</feature>
<feature type="compositionally biased region" description="Polar residues" evidence="1">
    <location>
        <begin position="86"/>
        <end position="96"/>
    </location>
</feature>
<keyword evidence="3" id="KW-1185">Reference proteome</keyword>
<protein>
    <submittedName>
        <fullName evidence="2">Uncharacterized protein</fullName>
    </submittedName>
</protein>
<feature type="region of interest" description="Disordered" evidence="1">
    <location>
        <begin position="86"/>
        <end position="107"/>
    </location>
</feature>
<evidence type="ECO:0000256" key="1">
    <source>
        <dbReference type="SAM" id="MobiDB-lite"/>
    </source>
</evidence>
<feature type="compositionally biased region" description="Basic and acidic residues" evidence="1">
    <location>
        <begin position="681"/>
        <end position="700"/>
    </location>
</feature>
<evidence type="ECO:0000313" key="2">
    <source>
        <dbReference type="EMBL" id="KAK2956397.1"/>
    </source>
</evidence>
<gene>
    <name evidence="2" type="ORF">BLNAU_8620</name>
</gene>
<name>A0ABQ9XY16_9EUKA</name>
<feature type="region of interest" description="Disordered" evidence="1">
    <location>
        <begin position="268"/>
        <end position="289"/>
    </location>
</feature>
<proteinExistence type="predicted"/>
<organism evidence="2 3">
    <name type="scientific">Blattamonas nauphoetae</name>
    <dbReference type="NCBI Taxonomy" id="2049346"/>
    <lineage>
        <taxon>Eukaryota</taxon>
        <taxon>Metamonada</taxon>
        <taxon>Preaxostyla</taxon>
        <taxon>Oxymonadida</taxon>
        <taxon>Blattamonas</taxon>
    </lineage>
</organism>
<accession>A0ABQ9XY16</accession>
<evidence type="ECO:0000313" key="3">
    <source>
        <dbReference type="Proteomes" id="UP001281761"/>
    </source>
</evidence>
<reference evidence="2 3" key="1">
    <citation type="journal article" date="2022" name="bioRxiv">
        <title>Genomics of Preaxostyla Flagellates Illuminates Evolutionary Transitions and the Path Towards Mitochondrial Loss.</title>
        <authorList>
            <person name="Novak L.V.F."/>
            <person name="Treitli S.C."/>
            <person name="Pyrih J."/>
            <person name="Halakuc P."/>
            <person name="Pipaliya S.V."/>
            <person name="Vacek V."/>
            <person name="Brzon O."/>
            <person name="Soukal P."/>
            <person name="Eme L."/>
            <person name="Dacks J.B."/>
            <person name="Karnkowska A."/>
            <person name="Elias M."/>
            <person name="Hampl V."/>
        </authorList>
    </citation>
    <scope>NUCLEOTIDE SEQUENCE [LARGE SCALE GENOMIC DNA]</scope>
    <source>
        <strain evidence="2">NAU3</strain>
        <tissue evidence="2">Gut</tissue>
    </source>
</reference>
<comment type="caution">
    <text evidence="2">The sequence shown here is derived from an EMBL/GenBank/DDBJ whole genome shotgun (WGS) entry which is preliminary data.</text>
</comment>
<dbReference type="EMBL" id="JARBJD010000056">
    <property type="protein sequence ID" value="KAK2956397.1"/>
    <property type="molecule type" value="Genomic_DNA"/>
</dbReference>
<feature type="region of interest" description="Disordered" evidence="1">
    <location>
        <begin position="665"/>
        <end position="700"/>
    </location>
</feature>